<protein>
    <submittedName>
        <fullName evidence="2">Uncharacterized protein</fullName>
    </submittedName>
</protein>
<evidence type="ECO:0000313" key="2">
    <source>
        <dbReference type="EMBL" id="PPQ92111.1"/>
    </source>
</evidence>
<sequence length="281" mass="31230">MQQSPQIKHLFSQIQHAVTKSLATNGVFWPTAANWEFSLDEEVNLADDDEHLAYLAPLQQDVAASVGDQAIKSIISKINRAFLNVAATVENDEIHISEDIMCTLQQLLPEVSYAALCKHKKYISKKELKIVDHLRADQIKEALIGHGLQENLLEHSVLFKAAWKSLIIPPSANDLQVEVRKKTRVESGFQLQEKSRKKGGGEEKNQSGKWISAARKEQKESESHQDTTNSHSEVAVEKDDTEPDDDDEENSKPLSDIQDKGKGKSIATAKDMTIPSGLITA</sequence>
<proteinExistence type="predicted"/>
<gene>
    <name evidence="2" type="ORF">CVT25_008002</name>
</gene>
<dbReference type="AlphaFoldDB" id="A0A409XMZ9"/>
<evidence type="ECO:0000313" key="3">
    <source>
        <dbReference type="Proteomes" id="UP000283269"/>
    </source>
</evidence>
<dbReference type="Proteomes" id="UP000283269">
    <property type="component" value="Unassembled WGS sequence"/>
</dbReference>
<evidence type="ECO:0000256" key="1">
    <source>
        <dbReference type="SAM" id="MobiDB-lite"/>
    </source>
</evidence>
<feature type="compositionally biased region" description="Acidic residues" evidence="1">
    <location>
        <begin position="239"/>
        <end position="249"/>
    </location>
</feature>
<accession>A0A409XMZ9</accession>
<reference evidence="2 3" key="1">
    <citation type="journal article" date="2018" name="Evol. Lett.">
        <title>Horizontal gene cluster transfer increased hallucinogenic mushroom diversity.</title>
        <authorList>
            <person name="Reynolds H.T."/>
            <person name="Vijayakumar V."/>
            <person name="Gluck-Thaler E."/>
            <person name="Korotkin H.B."/>
            <person name="Matheny P.B."/>
            <person name="Slot J.C."/>
        </authorList>
    </citation>
    <scope>NUCLEOTIDE SEQUENCE [LARGE SCALE GENOMIC DNA]</scope>
    <source>
        <strain evidence="2 3">2631</strain>
    </source>
</reference>
<keyword evidence="3" id="KW-1185">Reference proteome</keyword>
<organism evidence="2 3">
    <name type="scientific">Psilocybe cyanescens</name>
    <dbReference type="NCBI Taxonomy" id="93625"/>
    <lineage>
        <taxon>Eukaryota</taxon>
        <taxon>Fungi</taxon>
        <taxon>Dikarya</taxon>
        <taxon>Basidiomycota</taxon>
        <taxon>Agaricomycotina</taxon>
        <taxon>Agaricomycetes</taxon>
        <taxon>Agaricomycetidae</taxon>
        <taxon>Agaricales</taxon>
        <taxon>Agaricineae</taxon>
        <taxon>Strophariaceae</taxon>
        <taxon>Psilocybe</taxon>
    </lineage>
</organism>
<dbReference type="EMBL" id="NHYD01001094">
    <property type="protein sequence ID" value="PPQ92111.1"/>
    <property type="molecule type" value="Genomic_DNA"/>
</dbReference>
<name>A0A409XMZ9_PSICY</name>
<feature type="compositionally biased region" description="Basic and acidic residues" evidence="1">
    <location>
        <begin position="214"/>
        <end position="225"/>
    </location>
</feature>
<comment type="caution">
    <text evidence="2">The sequence shown here is derived from an EMBL/GenBank/DDBJ whole genome shotgun (WGS) entry which is preliminary data.</text>
</comment>
<dbReference type="InParanoid" id="A0A409XMZ9"/>
<feature type="region of interest" description="Disordered" evidence="1">
    <location>
        <begin position="190"/>
        <end position="281"/>
    </location>
</feature>